<organism evidence="5 6">
    <name type="scientific">Nocardia macrotermitis</name>
    <dbReference type="NCBI Taxonomy" id="2585198"/>
    <lineage>
        <taxon>Bacteria</taxon>
        <taxon>Bacillati</taxon>
        <taxon>Actinomycetota</taxon>
        <taxon>Actinomycetes</taxon>
        <taxon>Mycobacteriales</taxon>
        <taxon>Nocardiaceae</taxon>
        <taxon>Nocardia</taxon>
    </lineage>
</organism>
<dbReference type="PROSITE" id="PS00675">
    <property type="entry name" value="SIGMA54_INTERACT_1"/>
    <property type="match status" value="1"/>
</dbReference>
<evidence type="ECO:0000313" key="6">
    <source>
        <dbReference type="Proteomes" id="UP000438448"/>
    </source>
</evidence>
<name>A0A7K0D4H9_9NOCA</name>
<dbReference type="InterPro" id="IPR000792">
    <property type="entry name" value="Tscrpt_reg_LuxR_C"/>
</dbReference>
<keyword evidence="2" id="KW-0238">DNA-binding</keyword>
<dbReference type="InterPro" id="IPR016032">
    <property type="entry name" value="Sig_transdc_resp-reg_C-effctor"/>
</dbReference>
<evidence type="ECO:0000313" key="5">
    <source>
        <dbReference type="EMBL" id="MQY20646.1"/>
    </source>
</evidence>
<feature type="domain" description="HTH luxR-type" evidence="4">
    <location>
        <begin position="848"/>
        <end position="913"/>
    </location>
</feature>
<dbReference type="InterPro" id="IPR041664">
    <property type="entry name" value="AAA_16"/>
</dbReference>
<dbReference type="SMART" id="SM00421">
    <property type="entry name" value="HTH_LUXR"/>
    <property type="match status" value="1"/>
</dbReference>
<proteinExistence type="predicted"/>
<dbReference type="AlphaFoldDB" id="A0A7K0D4H9"/>
<dbReference type="GO" id="GO:0006355">
    <property type="term" value="P:regulation of DNA-templated transcription"/>
    <property type="evidence" value="ECO:0007669"/>
    <property type="project" value="InterPro"/>
</dbReference>
<gene>
    <name evidence="5" type="ORF">NRB20_37530</name>
</gene>
<protein>
    <recommendedName>
        <fullName evidence="4">HTH luxR-type domain-containing protein</fullName>
    </recommendedName>
</protein>
<keyword evidence="3" id="KW-0804">Transcription</keyword>
<dbReference type="PRINTS" id="PR00038">
    <property type="entry name" value="HTHLUXR"/>
</dbReference>
<dbReference type="RefSeq" id="WP_153411375.1">
    <property type="nucleotide sequence ID" value="NZ_WEGK01000007.1"/>
</dbReference>
<dbReference type="SUPFAM" id="SSF46894">
    <property type="entry name" value="C-terminal effector domain of the bipartite response regulators"/>
    <property type="match status" value="1"/>
</dbReference>
<keyword evidence="1" id="KW-0805">Transcription regulation</keyword>
<dbReference type="PANTHER" id="PTHR44688">
    <property type="entry name" value="DNA-BINDING TRANSCRIPTIONAL ACTIVATOR DEVR_DOSR"/>
    <property type="match status" value="1"/>
</dbReference>
<dbReference type="Proteomes" id="UP000438448">
    <property type="component" value="Unassembled WGS sequence"/>
</dbReference>
<dbReference type="PANTHER" id="PTHR44688:SF16">
    <property type="entry name" value="DNA-BINDING TRANSCRIPTIONAL ACTIVATOR DEVR_DOSR"/>
    <property type="match status" value="1"/>
</dbReference>
<evidence type="ECO:0000256" key="2">
    <source>
        <dbReference type="ARBA" id="ARBA00023125"/>
    </source>
</evidence>
<dbReference type="GO" id="GO:0003677">
    <property type="term" value="F:DNA binding"/>
    <property type="evidence" value="ECO:0007669"/>
    <property type="project" value="UniProtKB-KW"/>
</dbReference>
<accession>A0A7K0D4H9</accession>
<evidence type="ECO:0000256" key="1">
    <source>
        <dbReference type="ARBA" id="ARBA00023015"/>
    </source>
</evidence>
<dbReference type="InterPro" id="IPR025662">
    <property type="entry name" value="Sigma_54_int_dom_ATP-bd_1"/>
</dbReference>
<evidence type="ECO:0000259" key="4">
    <source>
        <dbReference type="PROSITE" id="PS50043"/>
    </source>
</evidence>
<dbReference type="PROSITE" id="PS00622">
    <property type="entry name" value="HTH_LUXR_1"/>
    <property type="match status" value="1"/>
</dbReference>
<sequence length="918" mass="99339">MSELPAVRLIGRDDEQGQLSAIVTGASGLPLILRGETGVGKSALLEFAVEQALRAGYAVIRATGVEAESELPYAGLHQLLHPLLPHIDGLGEPTRAMFEAVFGRHATQPPSVMALGIAVLNLLAAATSDQPLLLVVDDGQWLDGPSAEVCGFVGRRLSGSAVRLVIAVRADIVSGFDTAALPERVVAPLNAQAAADLLDRRHPVLNTRLRRLVLDRAQGNPLALLDLPIHVEGQADFESPDEVFAEHALPVPRRLQRVYGTRIAALADPVRAELLMGALDGVGARPGPGVRYRMRGIDAAVKDGLLHHDPITGVTFRHPLVRATVVQTATPDERRDAHAALAEVHRDDLERRATHLAAAAVDPDERVAAVLESAAESATRRGGAATAVTWLTRAAELSETDEQRRRRLGEAAYIAGYATRLGQALRIVRSDPVPGGDESPAEVVAWAFTALYRDGDARGVHERVLIAIRALREDDAAEQPEVVLRLLNLLLVTDHYAGDAALWGETFAVLDELGEFVPPLSRIYRDSWSDVVRHGAGMAEQLRRMSENLAELEPWEVVRVASAAYRLDVLHYYGAQLRHMVEREIETGAVVSGLVMLHLITLDRIGSGEWDEAERTATICRDRAAELGYELFVHQSVAYLAQVAALRGRIEEARELLAVAESWARPRGVGILTQLVDAVATSAALGQGDFEAAYLHAIGMTPPGEFAPCVHQAVRGVLDLVEAAVHTGRAAEARRHARAAWDIGLPAISPRLAISTFGALAMTAETEAEADEMLSLAENHAEARHFPFEIARIRLAYGARVRHRPGGRTRARQFLTPAAESFDRLGARPWAERARRELRATGLAVRAAEVDPGVLTWQERRIAELAAAGLSNKEIGRELYLSPRTVGTHLYRIFPKLGITSRAALRDALSGEGNASDT</sequence>
<dbReference type="PROSITE" id="PS50043">
    <property type="entry name" value="HTH_LUXR_2"/>
    <property type="match status" value="1"/>
</dbReference>
<evidence type="ECO:0000256" key="3">
    <source>
        <dbReference type="ARBA" id="ARBA00023163"/>
    </source>
</evidence>
<dbReference type="InterPro" id="IPR036388">
    <property type="entry name" value="WH-like_DNA-bd_sf"/>
</dbReference>
<dbReference type="Pfam" id="PF13191">
    <property type="entry name" value="AAA_16"/>
    <property type="match status" value="1"/>
</dbReference>
<comment type="caution">
    <text evidence="5">The sequence shown here is derived from an EMBL/GenBank/DDBJ whole genome shotgun (WGS) entry which is preliminary data.</text>
</comment>
<dbReference type="SUPFAM" id="SSF52540">
    <property type="entry name" value="P-loop containing nucleoside triphosphate hydrolases"/>
    <property type="match status" value="1"/>
</dbReference>
<dbReference type="Pfam" id="PF00196">
    <property type="entry name" value="GerE"/>
    <property type="match status" value="1"/>
</dbReference>
<dbReference type="InterPro" id="IPR027417">
    <property type="entry name" value="P-loop_NTPase"/>
</dbReference>
<dbReference type="EMBL" id="WEGK01000007">
    <property type="protein sequence ID" value="MQY20646.1"/>
    <property type="molecule type" value="Genomic_DNA"/>
</dbReference>
<reference evidence="5 6" key="1">
    <citation type="submission" date="2019-10" db="EMBL/GenBank/DDBJ databases">
        <title>Nocardia macrotermitis sp. nov. and Nocardia aurantia sp. nov., isolated from the gut of fungus growing-termite Macrotermes natalensis.</title>
        <authorList>
            <person name="Benndorf R."/>
            <person name="Schwitalla J."/>
            <person name="Martin K."/>
            <person name="De Beer W."/>
            <person name="Kaster A.-K."/>
            <person name="Vollmers J."/>
            <person name="Poulsen M."/>
            <person name="Beemelmanns C."/>
        </authorList>
    </citation>
    <scope>NUCLEOTIDE SEQUENCE [LARGE SCALE GENOMIC DNA]</scope>
    <source>
        <strain evidence="5 6">RB20</strain>
    </source>
</reference>
<dbReference type="Gene3D" id="1.10.10.10">
    <property type="entry name" value="Winged helix-like DNA-binding domain superfamily/Winged helix DNA-binding domain"/>
    <property type="match status" value="1"/>
</dbReference>
<keyword evidence="6" id="KW-1185">Reference proteome</keyword>
<dbReference type="OrthoDB" id="134933at2"/>
<dbReference type="CDD" id="cd06170">
    <property type="entry name" value="LuxR_C_like"/>
    <property type="match status" value="1"/>
</dbReference>